<accession>A0A0G1FEJ3</accession>
<comment type="caution">
    <text evidence="1">The sequence shown here is derived from an EMBL/GenBank/DDBJ whole genome shotgun (WGS) entry which is preliminary data.</text>
</comment>
<dbReference type="EMBL" id="LCFD01000019">
    <property type="protein sequence ID" value="KKS85268.1"/>
    <property type="molecule type" value="Genomic_DNA"/>
</dbReference>
<name>A0A0G1FEJ3_9BACT</name>
<organism evidence="1 2">
    <name type="scientific">Candidatus Gottesmanbacteria bacterium GW2011_GWB1_43_11</name>
    <dbReference type="NCBI Taxonomy" id="1618446"/>
    <lineage>
        <taxon>Bacteria</taxon>
        <taxon>Candidatus Gottesmaniibacteriota</taxon>
    </lineage>
</organism>
<evidence type="ECO:0000313" key="2">
    <source>
        <dbReference type="Proteomes" id="UP000034050"/>
    </source>
</evidence>
<protein>
    <submittedName>
        <fullName evidence="1">Uncharacterized protein</fullName>
    </submittedName>
</protein>
<gene>
    <name evidence="1" type="ORF">UV61_C0019G0032</name>
</gene>
<reference evidence="1 2" key="1">
    <citation type="journal article" date="2015" name="Nature">
        <title>rRNA introns, odd ribosomes, and small enigmatic genomes across a large radiation of phyla.</title>
        <authorList>
            <person name="Brown C.T."/>
            <person name="Hug L.A."/>
            <person name="Thomas B.C."/>
            <person name="Sharon I."/>
            <person name="Castelle C.J."/>
            <person name="Singh A."/>
            <person name="Wilkins M.J."/>
            <person name="Williams K.H."/>
            <person name="Banfield J.F."/>
        </authorList>
    </citation>
    <scope>NUCLEOTIDE SEQUENCE [LARGE SCALE GENOMIC DNA]</scope>
</reference>
<proteinExistence type="predicted"/>
<dbReference type="Proteomes" id="UP000034050">
    <property type="component" value="Unassembled WGS sequence"/>
</dbReference>
<dbReference type="AlphaFoldDB" id="A0A0G1FEJ3"/>
<sequence>MDGFNRVNKYLVKPVHFADNADVAVIAIVAGSGLPRHFDDRVVFLESHGDALETSLEVANGFPIFALSLRRGGGAGHADEGGQQDGDQEDRLKEMLLLYFKTPPSVLVGFGCSEVTSP</sequence>
<evidence type="ECO:0000313" key="1">
    <source>
        <dbReference type="EMBL" id="KKS85268.1"/>
    </source>
</evidence>